<sequence>MTLRTSLRRLIGRDPVRPTLRERATETAARLAASKAPAAKPASPSATAQVLHPAGEPDPALAVATVFRASWDALSKVLDAEAPDDLVGELEDAQGAAYDRLRAVRPSTPEGYRALVECWGTVLKGHRGAEPGMTAADHAADALIAAAGACAPVQPVDWYDPPPGFMASPALEPSNFVPVSDGIARELARLRGAAWAEFHRRVSPGTEAEDIRRIRRELHLDKLSPELPHSNIVDQVDFASADIRELQALHGRMRELSSVAYAMSVMECCADNAAGRLLHWLADELTTVESKAADELQSRQPTDFWDRRTRLAAVAERIIDNGDNAETAGFIQELTAWAAEQARR</sequence>
<keyword evidence="3" id="KW-1185">Reference proteome</keyword>
<dbReference type="Proteomes" id="UP001157440">
    <property type="component" value="Unassembled WGS sequence"/>
</dbReference>
<gene>
    <name evidence="2" type="ORF">GCM10007890_66780</name>
</gene>
<reference evidence="3" key="1">
    <citation type="journal article" date="2019" name="Int. J. Syst. Evol. Microbiol.">
        <title>The Global Catalogue of Microorganisms (GCM) 10K type strain sequencing project: providing services to taxonomists for standard genome sequencing and annotation.</title>
        <authorList>
            <consortium name="The Broad Institute Genomics Platform"/>
            <consortium name="The Broad Institute Genome Sequencing Center for Infectious Disease"/>
            <person name="Wu L."/>
            <person name="Ma J."/>
        </authorList>
    </citation>
    <scope>NUCLEOTIDE SEQUENCE [LARGE SCALE GENOMIC DNA]</scope>
    <source>
        <strain evidence="3">NBRC 103632</strain>
    </source>
</reference>
<feature type="region of interest" description="Disordered" evidence="1">
    <location>
        <begin position="30"/>
        <end position="53"/>
    </location>
</feature>
<evidence type="ECO:0000256" key="1">
    <source>
        <dbReference type="SAM" id="MobiDB-lite"/>
    </source>
</evidence>
<name>A0AA37TK42_9HYPH</name>
<evidence type="ECO:0000313" key="2">
    <source>
        <dbReference type="EMBL" id="GLS74660.1"/>
    </source>
</evidence>
<accession>A0AA37TK42</accession>
<organism evidence="2 3">
    <name type="scientific">Methylobacterium tardum</name>
    <dbReference type="NCBI Taxonomy" id="374432"/>
    <lineage>
        <taxon>Bacteria</taxon>
        <taxon>Pseudomonadati</taxon>
        <taxon>Pseudomonadota</taxon>
        <taxon>Alphaproteobacteria</taxon>
        <taxon>Hyphomicrobiales</taxon>
        <taxon>Methylobacteriaceae</taxon>
        <taxon>Methylobacterium</taxon>
    </lineage>
</organism>
<dbReference type="RefSeq" id="WP_238200114.1">
    <property type="nucleotide sequence ID" value="NZ_BPQZ01000061.1"/>
</dbReference>
<feature type="compositionally biased region" description="Low complexity" evidence="1">
    <location>
        <begin position="30"/>
        <end position="48"/>
    </location>
</feature>
<dbReference type="AlphaFoldDB" id="A0AA37TK42"/>
<dbReference type="EMBL" id="BSPL01000059">
    <property type="protein sequence ID" value="GLS74660.1"/>
    <property type="molecule type" value="Genomic_DNA"/>
</dbReference>
<protein>
    <submittedName>
        <fullName evidence="2">Uncharacterized protein</fullName>
    </submittedName>
</protein>
<evidence type="ECO:0000313" key="3">
    <source>
        <dbReference type="Proteomes" id="UP001157440"/>
    </source>
</evidence>
<comment type="caution">
    <text evidence="2">The sequence shown here is derived from an EMBL/GenBank/DDBJ whole genome shotgun (WGS) entry which is preliminary data.</text>
</comment>
<proteinExistence type="predicted"/>